<dbReference type="AlphaFoldDB" id="A0A7J7JZ27"/>
<evidence type="ECO:0000313" key="1">
    <source>
        <dbReference type="EMBL" id="KAF6031659.1"/>
    </source>
</evidence>
<dbReference type="Proteomes" id="UP000593567">
    <property type="component" value="Unassembled WGS sequence"/>
</dbReference>
<keyword evidence="2" id="KW-1185">Reference proteome</keyword>
<reference evidence="1" key="1">
    <citation type="submission" date="2020-06" db="EMBL/GenBank/DDBJ databases">
        <title>Draft genome of Bugula neritina, a colonial animal packing powerful symbionts and potential medicines.</title>
        <authorList>
            <person name="Rayko M."/>
        </authorList>
    </citation>
    <scope>NUCLEOTIDE SEQUENCE [LARGE SCALE GENOMIC DNA]</scope>
    <source>
        <strain evidence="1">Kwan_BN1</strain>
    </source>
</reference>
<name>A0A7J7JZ27_BUGNE</name>
<sequence>MPLKVLYATEYMPLKVLYATEYMPLTVLYATEYMPLKVLYATEYMPLKVLYATEYMPLMVLYATEYMPLKVLYATEYMPLKVLYATEYMPLKVKGNLPTQSSYNRVVQSETDNLAECQQKEKRSDSTVAIKCQTHNEFIRVDKQLRFEIPAGLTYTPLWDPDPL</sequence>
<organism evidence="1 2">
    <name type="scientific">Bugula neritina</name>
    <name type="common">Brown bryozoan</name>
    <name type="synonym">Sertularia neritina</name>
    <dbReference type="NCBI Taxonomy" id="10212"/>
    <lineage>
        <taxon>Eukaryota</taxon>
        <taxon>Metazoa</taxon>
        <taxon>Spiralia</taxon>
        <taxon>Lophotrochozoa</taxon>
        <taxon>Bryozoa</taxon>
        <taxon>Gymnolaemata</taxon>
        <taxon>Cheilostomatida</taxon>
        <taxon>Flustrina</taxon>
        <taxon>Buguloidea</taxon>
        <taxon>Bugulidae</taxon>
        <taxon>Bugula</taxon>
    </lineage>
</organism>
<accession>A0A7J7JZ27</accession>
<dbReference type="EMBL" id="VXIV02001581">
    <property type="protein sequence ID" value="KAF6031659.1"/>
    <property type="molecule type" value="Genomic_DNA"/>
</dbReference>
<protein>
    <submittedName>
        <fullName evidence="1">Uncharacterized protein</fullName>
    </submittedName>
</protein>
<comment type="caution">
    <text evidence="1">The sequence shown here is derived from an EMBL/GenBank/DDBJ whole genome shotgun (WGS) entry which is preliminary data.</text>
</comment>
<gene>
    <name evidence="1" type="ORF">EB796_010032</name>
</gene>
<proteinExistence type="predicted"/>
<evidence type="ECO:0000313" key="2">
    <source>
        <dbReference type="Proteomes" id="UP000593567"/>
    </source>
</evidence>